<gene>
    <name evidence="1" type="ORF">ILEXP_LOCUS17592</name>
</gene>
<evidence type="ECO:0000313" key="2">
    <source>
        <dbReference type="Proteomes" id="UP001642360"/>
    </source>
</evidence>
<dbReference type="EMBL" id="CAUOFW020001892">
    <property type="protein sequence ID" value="CAK9149540.1"/>
    <property type="molecule type" value="Genomic_DNA"/>
</dbReference>
<evidence type="ECO:0000313" key="1">
    <source>
        <dbReference type="EMBL" id="CAK9149540.1"/>
    </source>
</evidence>
<name>A0ABC8RX44_9AQUA</name>
<reference evidence="1 2" key="1">
    <citation type="submission" date="2024-02" db="EMBL/GenBank/DDBJ databases">
        <authorList>
            <person name="Vignale AGUSTIN F."/>
            <person name="Sosa J E."/>
            <person name="Modenutti C."/>
        </authorList>
    </citation>
    <scope>NUCLEOTIDE SEQUENCE [LARGE SCALE GENOMIC DNA]</scope>
</reference>
<accession>A0ABC8RX44</accession>
<dbReference type="AlphaFoldDB" id="A0ABC8RX44"/>
<feature type="non-terminal residue" evidence="1">
    <location>
        <position position="54"/>
    </location>
</feature>
<comment type="caution">
    <text evidence="1">The sequence shown here is derived from an EMBL/GenBank/DDBJ whole genome shotgun (WGS) entry which is preliminary data.</text>
</comment>
<feature type="non-terminal residue" evidence="1">
    <location>
        <position position="1"/>
    </location>
</feature>
<keyword evidence="2" id="KW-1185">Reference proteome</keyword>
<organism evidence="1 2">
    <name type="scientific">Ilex paraguariensis</name>
    <name type="common">yerba mate</name>
    <dbReference type="NCBI Taxonomy" id="185542"/>
    <lineage>
        <taxon>Eukaryota</taxon>
        <taxon>Viridiplantae</taxon>
        <taxon>Streptophyta</taxon>
        <taxon>Embryophyta</taxon>
        <taxon>Tracheophyta</taxon>
        <taxon>Spermatophyta</taxon>
        <taxon>Magnoliopsida</taxon>
        <taxon>eudicotyledons</taxon>
        <taxon>Gunneridae</taxon>
        <taxon>Pentapetalae</taxon>
        <taxon>asterids</taxon>
        <taxon>campanulids</taxon>
        <taxon>Aquifoliales</taxon>
        <taxon>Aquifoliaceae</taxon>
        <taxon>Ilex</taxon>
    </lineage>
</organism>
<dbReference type="Proteomes" id="UP001642360">
    <property type="component" value="Unassembled WGS sequence"/>
</dbReference>
<sequence length="54" mass="6844">MEDFIEECFKVSKFDLDYEYNFARFFNFTRRETNSETDEVERWFEFAENYPHSH</sequence>
<proteinExistence type="predicted"/>
<protein>
    <submittedName>
        <fullName evidence="1">Uncharacterized protein</fullName>
    </submittedName>
</protein>